<dbReference type="PANTHER" id="PTHR43350">
    <property type="entry name" value="NAD-DEPENDENT ALCOHOL DEHYDROGENASE"/>
    <property type="match status" value="1"/>
</dbReference>
<dbReference type="RefSeq" id="WP_203711413.1">
    <property type="nucleotide sequence ID" value="NZ_BONE01000008.1"/>
</dbReference>
<dbReference type="InterPro" id="IPR013149">
    <property type="entry name" value="ADH-like_C"/>
</dbReference>
<dbReference type="Pfam" id="PF00107">
    <property type="entry name" value="ADH_zinc_N"/>
    <property type="match status" value="1"/>
</dbReference>
<keyword evidence="8" id="KW-1185">Reference proteome</keyword>
<reference evidence="7 8" key="1">
    <citation type="submission" date="2021-01" db="EMBL/GenBank/DDBJ databases">
        <title>Whole genome shotgun sequence of Asanoa siamensis NBRC 107932.</title>
        <authorList>
            <person name="Komaki H."/>
            <person name="Tamura T."/>
        </authorList>
    </citation>
    <scope>NUCLEOTIDE SEQUENCE [LARGE SCALE GENOMIC DNA]</scope>
    <source>
        <strain evidence="7 8">NBRC 107932</strain>
    </source>
</reference>
<dbReference type="Proteomes" id="UP000604117">
    <property type="component" value="Unassembled WGS sequence"/>
</dbReference>
<evidence type="ECO:0000313" key="7">
    <source>
        <dbReference type="EMBL" id="GIF71952.1"/>
    </source>
</evidence>
<evidence type="ECO:0000256" key="4">
    <source>
        <dbReference type="ARBA" id="ARBA00022833"/>
    </source>
</evidence>
<evidence type="ECO:0000256" key="3">
    <source>
        <dbReference type="ARBA" id="ARBA00022723"/>
    </source>
</evidence>
<dbReference type="Gene3D" id="3.40.50.720">
    <property type="entry name" value="NAD(P)-binding Rossmann-like Domain"/>
    <property type="match status" value="1"/>
</dbReference>
<dbReference type="InterPro" id="IPR036291">
    <property type="entry name" value="NAD(P)-bd_dom_sf"/>
</dbReference>
<accession>A0ABQ4CKY6</accession>
<feature type="domain" description="Alcohol dehydrogenase-like C-terminal" evidence="6">
    <location>
        <begin position="180"/>
        <end position="284"/>
    </location>
</feature>
<sequence length="366" mass="38763">MADADRNVVVAEPGKVAIRDVEAEPVRPGTFRVETVFTGISAGTELSYLKGTNPYLGSTWNAELGLFEPGATASPYPVERLGYMEVGRVVASRTAAVPEGGMVAMTYGHRTAYLGDPLVDRVVPLPADLDPMLGVYAAHMGPICANGLLHAAADLAHGDVRGLGDGVRGRRVAVVGAGVVALLTAALARHHGAASVVVVDPTPARRAVAAALGFEVLDPDGAEDPAVVMKTRWRHAAGDRGADVVFQCRGQAFALQLALRLLRPQGTVVDLAFYQAGADAVRLGEEFHHNGLSLRCAQIGRVPRGLAHAWDRDRLSAETIDLLRSPSGALLRTHVVSAVVPFESAPELLTDLADRKRQELQVILRV</sequence>
<evidence type="ECO:0000313" key="8">
    <source>
        <dbReference type="Proteomes" id="UP000604117"/>
    </source>
</evidence>
<evidence type="ECO:0000256" key="1">
    <source>
        <dbReference type="ARBA" id="ARBA00001947"/>
    </source>
</evidence>
<protein>
    <recommendedName>
        <fullName evidence="6">Alcohol dehydrogenase-like C-terminal domain-containing protein</fullName>
    </recommendedName>
</protein>
<evidence type="ECO:0000259" key="6">
    <source>
        <dbReference type="Pfam" id="PF00107"/>
    </source>
</evidence>
<organism evidence="7 8">
    <name type="scientific">Asanoa siamensis</name>
    <dbReference type="NCBI Taxonomy" id="926357"/>
    <lineage>
        <taxon>Bacteria</taxon>
        <taxon>Bacillati</taxon>
        <taxon>Actinomycetota</taxon>
        <taxon>Actinomycetes</taxon>
        <taxon>Micromonosporales</taxon>
        <taxon>Micromonosporaceae</taxon>
        <taxon>Asanoa</taxon>
    </lineage>
</organism>
<name>A0ABQ4CKY6_9ACTN</name>
<keyword evidence="5" id="KW-0560">Oxidoreductase</keyword>
<evidence type="ECO:0000256" key="2">
    <source>
        <dbReference type="ARBA" id="ARBA00008072"/>
    </source>
</evidence>
<gene>
    <name evidence="7" type="ORF">Asi02nite_14700</name>
</gene>
<keyword evidence="4" id="KW-0862">Zinc</keyword>
<dbReference type="SUPFAM" id="SSF51735">
    <property type="entry name" value="NAD(P)-binding Rossmann-fold domains"/>
    <property type="match status" value="1"/>
</dbReference>
<dbReference type="PANTHER" id="PTHR43350:SF19">
    <property type="entry name" value="D-GULOSIDE 3-DEHYDROGENASE"/>
    <property type="match status" value="1"/>
</dbReference>
<evidence type="ECO:0000256" key="5">
    <source>
        <dbReference type="ARBA" id="ARBA00023002"/>
    </source>
</evidence>
<dbReference type="Gene3D" id="3.90.180.10">
    <property type="entry name" value="Medium-chain alcohol dehydrogenases, catalytic domain"/>
    <property type="match status" value="1"/>
</dbReference>
<keyword evidence="3" id="KW-0479">Metal-binding</keyword>
<proteinExistence type="inferred from homology"/>
<dbReference type="CDD" id="cd08255">
    <property type="entry name" value="2-desacetyl-2-hydroxyethyl_bacteriochlorophyllide_like"/>
    <property type="match status" value="1"/>
</dbReference>
<comment type="cofactor">
    <cofactor evidence="1">
        <name>Zn(2+)</name>
        <dbReference type="ChEBI" id="CHEBI:29105"/>
    </cofactor>
</comment>
<dbReference type="EMBL" id="BONE01000008">
    <property type="protein sequence ID" value="GIF71952.1"/>
    <property type="molecule type" value="Genomic_DNA"/>
</dbReference>
<comment type="similarity">
    <text evidence="2">Belongs to the zinc-containing alcohol dehydrogenase family.</text>
</comment>
<comment type="caution">
    <text evidence="7">The sequence shown here is derived from an EMBL/GenBank/DDBJ whole genome shotgun (WGS) entry which is preliminary data.</text>
</comment>